<dbReference type="GO" id="GO:0003700">
    <property type="term" value="F:DNA-binding transcription factor activity"/>
    <property type="evidence" value="ECO:0007669"/>
    <property type="project" value="TreeGrafter"/>
</dbReference>
<dbReference type="InterPro" id="IPR046335">
    <property type="entry name" value="LacI/GalR-like_sensor"/>
</dbReference>
<dbReference type="InterPro" id="IPR028082">
    <property type="entry name" value="Peripla_BP_I"/>
</dbReference>
<keyword evidence="6" id="KW-1185">Reference proteome</keyword>
<dbReference type="Proteomes" id="UP000269289">
    <property type="component" value="Unassembled WGS sequence"/>
</dbReference>
<protein>
    <submittedName>
        <fullName evidence="5">LacI family transcriptional regulator</fullName>
    </submittedName>
</protein>
<reference evidence="5 6" key="1">
    <citation type="submission" date="2018-10" db="EMBL/GenBank/DDBJ databases">
        <title>Isolation, diversity and antifungal activity of actinobacteria from wheat.</title>
        <authorList>
            <person name="Han C."/>
        </authorList>
    </citation>
    <scope>NUCLEOTIDE SEQUENCE [LARGE SCALE GENOMIC DNA]</scope>
    <source>
        <strain evidence="5 6">NEAU-YY56</strain>
    </source>
</reference>
<evidence type="ECO:0000313" key="6">
    <source>
        <dbReference type="Proteomes" id="UP000269289"/>
    </source>
</evidence>
<dbReference type="AlphaFoldDB" id="A0A3M2JAB4"/>
<dbReference type="SUPFAM" id="SSF53822">
    <property type="entry name" value="Periplasmic binding protein-like I"/>
    <property type="match status" value="1"/>
</dbReference>
<keyword evidence="1" id="KW-0805">Transcription regulation</keyword>
<evidence type="ECO:0000256" key="3">
    <source>
        <dbReference type="ARBA" id="ARBA00023163"/>
    </source>
</evidence>
<evidence type="ECO:0000259" key="4">
    <source>
        <dbReference type="Pfam" id="PF13377"/>
    </source>
</evidence>
<keyword evidence="3" id="KW-0804">Transcription</keyword>
<feature type="domain" description="Transcriptional regulator LacI/GalR-like sensor" evidence="4">
    <location>
        <begin position="127"/>
        <end position="284"/>
    </location>
</feature>
<dbReference type="GO" id="GO:0000976">
    <property type="term" value="F:transcription cis-regulatory region binding"/>
    <property type="evidence" value="ECO:0007669"/>
    <property type="project" value="TreeGrafter"/>
</dbReference>
<comment type="caution">
    <text evidence="5">The sequence shown here is derived from an EMBL/GenBank/DDBJ whole genome shotgun (WGS) entry which is preliminary data.</text>
</comment>
<dbReference type="Gene3D" id="3.40.50.2300">
    <property type="match status" value="2"/>
</dbReference>
<gene>
    <name evidence="5" type="ORF">EBM89_11945</name>
</gene>
<dbReference type="CDD" id="cd06267">
    <property type="entry name" value="PBP1_LacI_sugar_binding-like"/>
    <property type="match status" value="1"/>
</dbReference>
<evidence type="ECO:0000256" key="2">
    <source>
        <dbReference type="ARBA" id="ARBA00023125"/>
    </source>
</evidence>
<dbReference type="PANTHER" id="PTHR30146:SF155">
    <property type="entry name" value="ALANINE RACEMASE"/>
    <property type="match status" value="1"/>
</dbReference>
<evidence type="ECO:0000313" key="5">
    <source>
        <dbReference type="EMBL" id="RMI09051.1"/>
    </source>
</evidence>
<sequence>MLPVMTVNPARAQGVRVGLALLPADDDGALEPFYADLLAGMEEELDAHGASVFVHVVPDLDAEIVAYRRWAAEGLVDAVVVSDLVADDPREQACADLGLPAVLLGGEPRAGRWVVDYDNVTAMRTAVEFLAGLGHRRIGWVSGPQQYRHTRDRDAAFTAAVAAAGAVGVRREGDYGEASGAARTAELLDLPEPPTAIVYDNDLMPLAGLREATRRGLRVPADLSVLAWDDSANVRISHPPLSVVSRDVHELGALTATVLLRAVTGAEPTTTRTPGVRVVARGSTAPPPVGSR</sequence>
<dbReference type="PANTHER" id="PTHR30146">
    <property type="entry name" value="LACI-RELATED TRANSCRIPTIONAL REPRESSOR"/>
    <property type="match status" value="1"/>
</dbReference>
<proteinExistence type="predicted"/>
<organism evidence="5 6">
    <name type="scientific">Cellulomonas triticagri</name>
    <dbReference type="NCBI Taxonomy" id="2483352"/>
    <lineage>
        <taxon>Bacteria</taxon>
        <taxon>Bacillati</taxon>
        <taxon>Actinomycetota</taxon>
        <taxon>Actinomycetes</taxon>
        <taxon>Micrococcales</taxon>
        <taxon>Cellulomonadaceae</taxon>
        <taxon>Cellulomonas</taxon>
    </lineage>
</organism>
<evidence type="ECO:0000256" key="1">
    <source>
        <dbReference type="ARBA" id="ARBA00023015"/>
    </source>
</evidence>
<dbReference type="EMBL" id="RFFI01000062">
    <property type="protein sequence ID" value="RMI09051.1"/>
    <property type="molecule type" value="Genomic_DNA"/>
</dbReference>
<name>A0A3M2JAB4_9CELL</name>
<accession>A0A3M2JAB4</accession>
<dbReference type="Pfam" id="PF13377">
    <property type="entry name" value="Peripla_BP_3"/>
    <property type="match status" value="1"/>
</dbReference>
<keyword evidence="2" id="KW-0238">DNA-binding</keyword>